<dbReference type="InterPro" id="IPR003594">
    <property type="entry name" value="HATPase_dom"/>
</dbReference>
<feature type="domain" description="Histidine kinase/HSP90-like ATPase" evidence="1">
    <location>
        <begin position="6"/>
        <end position="131"/>
    </location>
</feature>
<name>A0ABS6RWD9_9BACT</name>
<evidence type="ECO:0000259" key="1">
    <source>
        <dbReference type="Pfam" id="PF13581"/>
    </source>
</evidence>
<keyword evidence="2" id="KW-0067">ATP-binding</keyword>
<organism evidence="2 3">
    <name type="scientific">Candidatus Magnetobacterium casense</name>
    <dbReference type="NCBI Taxonomy" id="1455061"/>
    <lineage>
        <taxon>Bacteria</taxon>
        <taxon>Pseudomonadati</taxon>
        <taxon>Nitrospirota</taxon>
        <taxon>Thermodesulfovibrionia</taxon>
        <taxon>Thermodesulfovibrionales</taxon>
        <taxon>Candidatus Magnetobacteriaceae</taxon>
        <taxon>Candidatus Magnetobacterium</taxon>
    </lineage>
</organism>
<evidence type="ECO:0000313" key="2">
    <source>
        <dbReference type="EMBL" id="MBV6340950.1"/>
    </source>
</evidence>
<sequence>MKTKEFPAVLDSLSPIREFVTEEAKEVGLDKKKTYNLALAIDEIAANIINYGYLENGIEGVLDFEVQRSNNQLMVFMYDDSEPFDPFQREKMEEETLQKPLEDRPIGGLGIFLAVNGVDDVKYDRVDNRNRYTFVVKIN</sequence>
<comment type="caution">
    <text evidence="2">The sequence shown here is derived from an EMBL/GenBank/DDBJ whole genome shotgun (WGS) entry which is preliminary data.</text>
</comment>
<dbReference type="RefSeq" id="WP_218251564.1">
    <property type="nucleotide sequence ID" value="NZ_JABXWD010000060.1"/>
</dbReference>
<dbReference type="Proteomes" id="UP001196980">
    <property type="component" value="Unassembled WGS sequence"/>
</dbReference>
<dbReference type="EMBL" id="JABXWD010000060">
    <property type="protein sequence ID" value="MBV6340950.1"/>
    <property type="molecule type" value="Genomic_DNA"/>
</dbReference>
<dbReference type="PANTHER" id="PTHR35526">
    <property type="entry name" value="ANTI-SIGMA-F FACTOR RSBW-RELATED"/>
    <property type="match status" value="1"/>
</dbReference>
<dbReference type="PANTHER" id="PTHR35526:SF6">
    <property type="entry name" value="SLR1861 PROTEIN"/>
    <property type="match status" value="1"/>
</dbReference>
<reference evidence="2 3" key="1">
    <citation type="journal article" date="2020" name="J Geophys Res Biogeosci">
        <title>Magnetotaxis as an Adaptation to Enable Bacterial Shuttling of Microbial Sulfur and Sulfur Cycling Across Aquatic Oxic#Anoxic Interfaces.</title>
        <authorList>
            <person name="Li J."/>
            <person name="Liu P."/>
            <person name="Wang J."/>
            <person name="Roberts A.P."/>
            <person name="Pan Y."/>
        </authorList>
    </citation>
    <scope>NUCLEOTIDE SEQUENCE [LARGE SCALE GENOMIC DNA]</scope>
    <source>
        <strain evidence="2 3">MYR-1_YQ</strain>
    </source>
</reference>
<dbReference type="GO" id="GO:0005524">
    <property type="term" value="F:ATP binding"/>
    <property type="evidence" value="ECO:0007669"/>
    <property type="project" value="UniProtKB-KW"/>
</dbReference>
<accession>A0ABS6RWD9</accession>
<dbReference type="CDD" id="cd16936">
    <property type="entry name" value="HATPase_RsbW-like"/>
    <property type="match status" value="1"/>
</dbReference>
<proteinExistence type="predicted"/>
<dbReference type="Pfam" id="PF13581">
    <property type="entry name" value="HATPase_c_2"/>
    <property type="match status" value="1"/>
</dbReference>
<gene>
    <name evidence="2" type="ORF">HWQ67_05085</name>
</gene>
<protein>
    <submittedName>
        <fullName evidence="2">ATP-binding protein</fullName>
    </submittedName>
</protein>
<dbReference type="InterPro" id="IPR050267">
    <property type="entry name" value="Anti-sigma-factor_SerPK"/>
</dbReference>
<evidence type="ECO:0000313" key="3">
    <source>
        <dbReference type="Proteomes" id="UP001196980"/>
    </source>
</evidence>
<keyword evidence="3" id="KW-1185">Reference proteome</keyword>
<keyword evidence="2" id="KW-0547">Nucleotide-binding</keyword>